<dbReference type="EMBL" id="JACLQD010000001">
    <property type="protein sequence ID" value="MBC2833870.1"/>
    <property type="molecule type" value="Genomic_DNA"/>
</dbReference>
<feature type="signal peptide" evidence="1">
    <location>
        <begin position="1"/>
        <end position="20"/>
    </location>
</feature>
<gene>
    <name evidence="2" type="ORF">H7F16_00010</name>
</gene>
<dbReference type="AlphaFoldDB" id="A0A842I0Z8"/>
<dbReference type="RefSeq" id="WP_185795510.1">
    <property type="nucleotide sequence ID" value="NZ_JACLQD010000001.1"/>
</dbReference>
<dbReference type="Proteomes" id="UP000555411">
    <property type="component" value="Unassembled WGS sequence"/>
</dbReference>
<sequence>MTLRPLAFTVALGLSGTAFAAPAADVPMTAEEFSAYATGKTLSYAQGGEVWGSEQYLPDRHVVWTFSGEECQYGQWFEDDGAICFVYDKDPTPQCWRFFREARGLRAEFLDDPVNTNLSEVSQSPKPLACPGPDLGA</sequence>
<protein>
    <submittedName>
        <fullName evidence="2">Uncharacterized protein</fullName>
    </submittedName>
</protein>
<evidence type="ECO:0000256" key="1">
    <source>
        <dbReference type="SAM" id="SignalP"/>
    </source>
</evidence>
<organism evidence="2 3">
    <name type="scientific">Paragemmobacter straminiformis</name>
    <dbReference type="NCBI Taxonomy" id="2045119"/>
    <lineage>
        <taxon>Bacteria</taxon>
        <taxon>Pseudomonadati</taxon>
        <taxon>Pseudomonadota</taxon>
        <taxon>Alphaproteobacteria</taxon>
        <taxon>Rhodobacterales</taxon>
        <taxon>Paracoccaceae</taxon>
        <taxon>Paragemmobacter</taxon>
    </lineage>
</organism>
<feature type="chain" id="PRO_5032678680" evidence="1">
    <location>
        <begin position="21"/>
        <end position="137"/>
    </location>
</feature>
<proteinExistence type="predicted"/>
<keyword evidence="3" id="KW-1185">Reference proteome</keyword>
<reference evidence="2 3" key="1">
    <citation type="journal article" date="2017" name="Int. J. Syst. Evol. Microbiol.">
        <title>Gemmobacter straminiformis sp. nov., isolated from an artificial fountain.</title>
        <authorList>
            <person name="Kang J.Y."/>
            <person name="Kim M.J."/>
            <person name="Chun J."/>
            <person name="Son K.P."/>
            <person name="Jahng K.Y."/>
        </authorList>
    </citation>
    <scope>NUCLEOTIDE SEQUENCE [LARGE SCALE GENOMIC DNA]</scope>
    <source>
        <strain evidence="2 3">CAM-8</strain>
    </source>
</reference>
<comment type="caution">
    <text evidence="2">The sequence shown here is derived from an EMBL/GenBank/DDBJ whole genome shotgun (WGS) entry which is preliminary data.</text>
</comment>
<evidence type="ECO:0000313" key="2">
    <source>
        <dbReference type="EMBL" id="MBC2833870.1"/>
    </source>
</evidence>
<keyword evidence="1" id="KW-0732">Signal</keyword>
<name>A0A842I0Z8_9RHOB</name>
<accession>A0A842I0Z8</accession>
<evidence type="ECO:0000313" key="3">
    <source>
        <dbReference type="Proteomes" id="UP000555411"/>
    </source>
</evidence>